<dbReference type="SUPFAM" id="SSF56214">
    <property type="entry name" value="4'-phosphopantetheinyl transferase"/>
    <property type="match status" value="2"/>
</dbReference>
<dbReference type="InterPro" id="IPR050559">
    <property type="entry name" value="P-Pant_transferase_sf"/>
</dbReference>
<dbReference type="GO" id="GO:0005829">
    <property type="term" value="C:cytosol"/>
    <property type="evidence" value="ECO:0007669"/>
    <property type="project" value="TreeGrafter"/>
</dbReference>
<reference evidence="5 6" key="1">
    <citation type="submission" date="2017-06" db="EMBL/GenBank/DDBJ databases">
        <title>Complete genome sequence of Nitrospirillum amazonense strain CBAmC, an endophytic nitrogen-fixing and plant growth-promoting bacterium, isolated from sugarcane.</title>
        <authorList>
            <person name="Schwab S."/>
            <person name="dos Santos Teixeira K.R."/>
            <person name="Simoes Araujo J.L."/>
            <person name="Soares Vidal M."/>
            <person name="Borges de Freitas H.R."/>
            <person name="Rivello Crivelaro A.L."/>
            <person name="Bueno de Camargo Nunes A."/>
            <person name="dos Santos C.M."/>
            <person name="Palmeira da Silva Rosa D."/>
            <person name="da Silva Padilha D."/>
            <person name="da Silva E."/>
            <person name="Araujo Terra L."/>
            <person name="Soares Mendes V."/>
            <person name="Farinelli L."/>
            <person name="Magalhaes Cruz L."/>
            <person name="Baldani J.I."/>
        </authorList>
    </citation>
    <scope>NUCLEOTIDE SEQUENCE [LARGE SCALE GENOMIC DNA]</scope>
    <source>
        <strain evidence="5 6">CBAmC</strain>
    </source>
</reference>
<comment type="similarity">
    <text evidence="1">Belongs to the P-Pant transferase superfamily. Gsp/Sfp/HetI/AcpT family.</text>
</comment>
<dbReference type="PANTHER" id="PTHR12215">
    <property type="entry name" value="PHOSPHOPANTETHEINE TRANSFERASE"/>
    <property type="match status" value="1"/>
</dbReference>
<dbReference type="InterPro" id="IPR055066">
    <property type="entry name" value="AASDHPPT_N"/>
</dbReference>
<sequence length="241" mass="25915">MTMPLLRTLPLSPLDDAAYARLWPLLDEGEQARARRFVFEANRREYVAAHGLARLWLGRLLGRPPAALAFTPLTPQGKPGLVDAPAGLDFNLSHTDGLVACAVTLDAGARIGVDVERRDRRIGAELATAMFAAEELAWLDARPAGRGGPDLVTFWTLKEAYIKALGVGLSLPTDSFAMAPEGPALVRHDGSLPSDLACRLWVRDLPSGHTAAVAWLGPAWLEGEGQLPADLVTEEGLADLW</sequence>
<feature type="domain" description="4'-phosphopantetheinyl transferase" evidence="3">
    <location>
        <begin position="110"/>
        <end position="183"/>
    </location>
</feature>
<evidence type="ECO:0000313" key="5">
    <source>
        <dbReference type="EMBL" id="ASG22546.1"/>
    </source>
</evidence>
<accession>A0A248JVJ8</accession>
<dbReference type="Gene3D" id="3.90.470.20">
    <property type="entry name" value="4'-phosphopantetheinyl transferase domain"/>
    <property type="match status" value="2"/>
</dbReference>
<dbReference type="KEGG" id="nao:Y958_16580"/>
<protein>
    <submittedName>
        <fullName evidence="5">Phosphopantetheinyl transferase</fullName>
    </submittedName>
</protein>
<dbReference type="GO" id="GO:0008897">
    <property type="term" value="F:holo-[acyl-carrier-protein] synthase activity"/>
    <property type="evidence" value="ECO:0007669"/>
    <property type="project" value="InterPro"/>
</dbReference>
<dbReference type="GO" id="GO:0019878">
    <property type="term" value="P:lysine biosynthetic process via aminoadipic acid"/>
    <property type="evidence" value="ECO:0007669"/>
    <property type="project" value="TreeGrafter"/>
</dbReference>
<evidence type="ECO:0000259" key="4">
    <source>
        <dbReference type="Pfam" id="PF22624"/>
    </source>
</evidence>
<proteinExistence type="inferred from homology"/>
<feature type="domain" description="4'-phosphopantetheinyl transferase N-terminal" evidence="4">
    <location>
        <begin position="19"/>
        <end position="102"/>
    </location>
</feature>
<dbReference type="PANTHER" id="PTHR12215:SF10">
    <property type="entry name" value="L-AMINOADIPATE-SEMIALDEHYDE DEHYDROGENASE-PHOSPHOPANTETHEINYL TRANSFERASE"/>
    <property type="match status" value="1"/>
</dbReference>
<keyword evidence="6" id="KW-1185">Reference proteome</keyword>
<name>A0A248JVJ8_9PROT</name>
<dbReference type="Proteomes" id="UP000197153">
    <property type="component" value="Chromosome 2"/>
</dbReference>
<dbReference type="GO" id="GO:0000287">
    <property type="term" value="F:magnesium ion binding"/>
    <property type="evidence" value="ECO:0007669"/>
    <property type="project" value="InterPro"/>
</dbReference>
<dbReference type="Pfam" id="PF01648">
    <property type="entry name" value="ACPS"/>
    <property type="match status" value="1"/>
</dbReference>
<evidence type="ECO:0000259" key="3">
    <source>
        <dbReference type="Pfam" id="PF01648"/>
    </source>
</evidence>
<evidence type="ECO:0000256" key="2">
    <source>
        <dbReference type="ARBA" id="ARBA00022679"/>
    </source>
</evidence>
<dbReference type="InterPro" id="IPR008278">
    <property type="entry name" value="4-PPantetheinyl_Trfase_dom"/>
</dbReference>
<dbReference type="AlphaFoldDB" id="A0A248JVJ8"/>
<evidence type="ECO:0000256" key="1">
    <source>
        <dbReference type="ARBA" id="ARBA00010990"/>
    </source>
</evidence>
<organism evidence="5 6">
    <name type="scientific">Nitrospirillum viridazoti CBAmc</name>
    <dbReference type="NCBI Taxonomy" id="1441467"/>
    <lineage>
        <taxon>Bacteria</taxon>
        <taxon>Pseudomonadati</taxon>
        <taxon>Pseudomonadota</taxon>
        <taxon>Alphaproteobacteria</taxon>
        <taxon>Rhodospirillales</taxon>
        <taxon>Azospirillaceae</taxon>
        <taxon>Nitrospirillum</taxon>
        <taxon>Nitrospirillum viridazoti</taxon>
    </lineage>
</organism>
<dbReference type="Pfam" id="PF22624">
    <property type="entry name" value="AASDHPPT_N"/>
    <property type="match status" value="1"/>
</dbReference>
<evidence type="ECO:0000313" key="6">
    <source>
        <dbReference type="Proteomes" id="UP000197153"/>
    </source>
</evidence>
<keyword evidence="2 5" id="KW-0808">Transferase</keyword>
<gene>
    <name evidence="5" type="ORF">Y958_16580</name>
</gene>
<dbReference type="InterPro" id="IPR037143">
    <property type="entry name" value="4-PPantetheinyl_Trfase_dom_sf"/>
</dbReference>
<dbReference type="EMBL" id="CP022111">
    <property type="protein sequence ID" value="ASG22546.1"/>
    <property type="molecule type" value="Genomic_DNA"/>
</dbReference>